<dbReference type="NCBIfam" id="TIGR00080">
    <property type="entry name" value="pimt"/>
    <property type="match status" value="1"/>
</dbReference>
<dbReference type="InterPro" id="IPR000682">
    <property type="entry name" value="PCMT"/>
</dbReference>
<dbReference type="InterPro" id="IPR029063">
    <property type="entry name" value="SAM-dependent_MTases_sf"/>
</dbReference>
<comment type="similarity">
    <text evidence="2">Belongs to the methyltransferase superfamily. L-isoaspartyl/D-aspartyl protein methyltransferase family.</text>
</comment>
<dbReference type="Pfam" id="PF01135">
    <property type="entry name" value="PCMT"/>
    <property type="match status" value="1"/>
</dbReference>
<dbReference type="GO" id="GO:0030091">
    <property type="term" value="P:protein repair"/>
    <property type="evidence" value="ECO:0007669"/>
    <property type="project" value="UniProtKB-UniRule"/>
</dbReference>
<comment type="function">
    <text evidence="7">Catalyzes the methyl esterification of L-isoaspartyl residues in peptides and proteins that result from spontaneous decomposition of normal L-aspartyl and L-asparaginyl residues. It plays a role in the repair and/or degradation of damaged proteins.</text>
</comment>
<dbReference type="AlphaFoldDB" id="A0A7T9DJ38"/>
<keyword evidence="6" id="KW-0949">S-adenosyl-L-methionine</keyword>
<dbReference type="SUPFAM" id="SSF53335">
    <property type="entry name" value="S-adenosyl-L-methionine-dependent methyltransferases"/>
    <property type="match status" value="1"/>
</dbReference>
<comment type="catalytic activity">
    <reaction evidence="8">
        <text>[protein]-L-isoaspartate + S-adenosyl-L-methionine = [protein]-L-isoaspartate alpha-methyl ester + S-adenosyl-L-homocysteine</text>
        <dbReference type="Rhea" id="RHEA:12705"/>
        <dbReference type="Rhea" id="RHEA-COMP:12143"/>
        <dbReference type="Rhea" id="RHEA-COMP:12144"/>
        <dbReference type="ChEBI" id="CHEBI:57856"/>
        <dbReference type="ChEBI" id="CHEBI:59789"/>
        <dbReference type="ChEBI" id="CHEBI:90596"/>
        <dbReference type="ChEBI" id="CHEBI:90598"/>
        <dbReference type="EC" id="2.1.1.77"/>
    </reaction>
</comment>
<evidence type="ECO:0000256" key="4">
    <source>
        <dbReference type="ARBA" id="ARBA00022603"/>
    </source>
</evidence>
<evidence type="ECO:0000256" key="9">
    <source>
        <dbReference type="NCBIfam" id="TIGR00080"/>
    </source>
</evidence>
<keyword evidence="3" id="KW-0963">Cytoplasm</keyword>
<dbReference type="GO" id="GO:0004719">
    <property type="term" value="F:protein-L-isoaspartate (D-aspartate) O-methyltransferase activity"/>
    <property type="evidence" value="ECO:0007669"/>
    <property type="project" value="UniProtKB-UniRule"/>
</dbReference>
<evidence type="ECO:0000313" key="10">
    <source>
        <dbReference type="EMBL" id="QQR92248.1"/>
    </source>
</evidence>
<evidence type="ECO:0000256" key="5">
    <source>
        <dbReference type="ARBA" id="ARBA00022679"/>
    </source>
</evidence>
<dbReference type="PANTHER" id="PTHR11579:SF0">
    <property type="entry name" value="PROTEIN-L-ISOASPARTATE(D-ASPARTATE) O-METHYLTRANSFERASE"/>
    <property type="match status" value="1"/>
</dbReference>
<keyword evidence="5 10" id="KW-0808">Transferase</keyword>
<proteinExistence type="inferred from homology"/>
<evidence type="ECO:0000256" key="7">
    <source>
        <dbReference type="ARBA" id="ARBA00025330"/>
    </source>
</evidence>
<keyword evidence="4 10" id="KW-0489">Methyltransferase</keyword>
<comment type="subcellular location">
    <subcellularLocation>
        <location evidence="1">Cytoplasm</location>
    </subcellularLocation>
</comment>
<evidence type="ECO:0000256" key="2">
    <source>
        <dbReference type="ARBA" id="ARBA00005369"/>
    </source>
</evidence>
<name>A0A7T9DJ38_9ARCH</name>
<dbReference type="PANTHER" id="PTHR11579">
    <property type="entry name" value="PROTEIN-L-ISOASPARTATE O-METHYLTRANSFERASE"/>
    <property type="match status" value="1"/>
</dbReference>
<dbReference type="CDD" id="cd02440">
    <property type="entry name" value="AdoMet_MTases"/>
    <property type="match status" value="1"/>
</dbReference>
<dbReference type="EC" id="2.1.1.77" evidence="9"/>
<dbReference type="PROSITE" id="PS01279">
    <property type="entry name" value="PCMT"/>
    <property type="match status" value="1"/>
</dbReference>
<dbReference type="GO" id="GO:0032259">
    <property type="term" value="P:methylation"/>
    <property type="evidence" value="ECO:0007669"/>
    <property type="project" value="UniProtKB-KW"/>
</dbReference>
<evidence type="ECO:0000256" key="1">
    <source>
        <dbReference type="ARBA" id="ARBA00004496"/>
    </source>
</evidence>
<sequence>MPTKRTSKNKQDIDPTREEFVRLREGLIAYMQQTQALRSSLLTKAFLEIPREHFLQEAYRMHAYEDMSVPTLGNESTSQPRVLAQMIELLDVQEGMRVLEVGSGSGYALALLSKLVGAKGHAFGVDSNPELVRFSMKKLKELKLKNVNVVEGDGALGLEKEAPFDRILVSAAVPFVPPALFKQLKEKGHIIAPIGDSFSQQLLKMSKFQGKIIKREIEGNLYEFSPLLSKTLQLKRVE</sequence>
<dbReference type="Gene3D" id="3.40.50.150">
    <property type="entry name" value="Vaccinia Virus protein VP39"/>
    <property type="match status" value="1"/>
</dbReference>
<reference evidence="10" key="1">
    <citation type="submission" date="2020-11" db="EMBL/GenBank/DDBJ databases">
        <title>Connecting structure to function with the recovery of over 1000 high-quality activated sludge metagenome-assembled genomes encoding full-length rRNA genes using long-read sequencing.</title>
        <authorList>
            <person name="Singleton C.M."/>
            <person name="Petriglieri F."/>
            <person name="Kristensen J.M."/>
            <person name="Kirkegaard R.H."/>
            <person name="Michaelsen T.Y."/>
            <person name="Andersen M.H."/>
            <person name="Karst S.M."/>
            <person name="Dueholm M.S."/>
            <person name="Nielsen P.H."/>
            <person name="Albertsen M."/>
        </authorList>
    </citation>
    <scope>NUCLEOTIDE SEQUENCE</scope>
    <source>
        <strain evidence="10">Fred_18-Q3-R57-64_BAT3C.431</strain>
    </source>
</reference>
<gene>
    <name evidence="10" type="primary">pcm</name>
    <name evidence="10" type="ORF">IPJ89_03760</name>
</gene>
<dbReference type="GO" id="GO:0005737">
    <property type="term" value="C:cytoplasm"/>
    <property type="evidence" value="ECO:0007669"/>
    <property type="project" value="UniProtKB-SubCell"/>
</dbReference>
<evidence type="ECO:0000256" key="6">
    <source>
        <dbReference type="ARBA" id="ARBA00022691"/>
    </source>
</evidence>
<evidence type="ECO:0000256" key="8">
    <source>
        <dbReference type="ARBA" id="ARBA00029295"/>
    </source>
</evidence>
<organism evidence="10">
    <name type="scientific">Candidatus Iainarchaeum sp</name>
    <dbReference type="NCBI Taxonomy" id="3101447"/>
    <lineage>
        <taxon>Archaea</taxon>
        <taxon>Candidatus Iainarchaeota</taxon>
        <taxon>Candidatus Iainarchaeia</taxon>
        <taxon>Candidatus Iainarchaeales</taxon>
        <taxon>Candidatus Iainarchaeaceae</taxon>
        <taxon>Candidatus Iainarchaeum</taxon>
    </lineage>
</organism>
<dbReference type="Proteomes" id="UP000596004">
    <property type="component" value="Chromosome"/>
</dbReference>
<protein>
    <recommendedName>
        <fullName evidence="9">Protein-L-isoaspartate O-methyltransferase</fullName>
        <ecNumber evidence="9">2.1.1.77</ecNumber>
    </recommendedName>
</protein>
<dbReference type="EMBL" id="CP064981">
    <property type="protein sequence ID" value="QQR92248.1"/>
    <property type="molecule type" value="Genomic_DNA"/>
</dbReference>
<accession>A0A7T9DJ38</accession>
<evidence type="ECO:0000256" key="3">
    <source>
        <dbReference type="ARBA" id="ARBA00022490"/>
    </source>
</evidence>